<reference evidence="4" key="4">
    <citation type="submission" date="2024-03" db="EMBL/GenBank/DDBJ databases">
        <title>Improved genome assembly of Candida auris strain B8441 and annotation of B11205.</title>
        <authorList>
            <person name="Cauldron N.C."/>
            <person name="Shea T."/>
            <person name="Cuomo C.A."/>
        </authorList>
    </citation>
    <scope>NUCLEOTIDE SEQUENCE</scope>
    <source>
        <strain evidence="4">B8441</strain>
    </source>
</reference>
<protein>
    <recommendedName>
        <fullName evidence="3">Zn(2)-C6 fungal-type domain-containing protein</fullName>
    </recommendedName>
</protein>
<dbReference type="PROSITE" id="PS00463">
    <property type="entry name" value="ZN2_CY6_FUNGAL_1"/>
    <property type="match status" value="1"/>
</dbReference>
<sequence length="515" mass="58164">MKRKRSRSGCLTCRRRKVKCDETKPACSGCLRSNYKCMWPTSEKESLSHGEEFRLEKVPSAKRYQFVMYRGGDDKYETNNEQIGTDNGLANDRSAKLENEVPLELSLEEEIYTLSPLPSLPSWGEPAWGSAPDNVFLYQAFVDGFLKAVSPQICHPRLSPVANFVPYSMSNPIVMDVVNACAASFLSKANPDMRLESKKRYSICLNNFANSLAKAQSGVEEWMVAAVILLCLRDKFSGSSPIVPASHLAKALEMLRQLRTSGKSSLVSLKFLIESFLFNYTVMLLTGTHEVVSRLPSPFEVYDEWREILDFSPFHHTVPFMKYPIFGAAREAYELAAKVSWLYSRVPLSIQDRAVACDLLRQAYTLPLPILSPMVSEEFAPHEVIHLQESIYLAEILQKCCLLLLHKLLFPGLDRDDPSVQEVVAFIVGKLQEISVDSPVWIICTWPLLVCGIAASSASHQHYIYASCQRYASKFQMGFLDQISRFLVSVWGTDTEPGMSWNCLLDRDILSRVYL</sequence>
<reference evidence="5 6" key="1">
    <citation type="journal article" date="2017" name="Clin. Infect. Dis.">
        <title>Simultaneous emergence of multidrug-resistant Candida auris on 3 continents confirmed by whole-genome sequencing and epidemiological analyses.</title>
        <authorList>
            <person name="Lockhart S.R."/>
            <person name="Etienne K.A."/>
            <person name="Vallabhaneni S."/>
            <person name="Farooqi J."/>
            <person name="Chowdhary A."/>
            <person name="Govender N.P."/>
            <person name="Colombo A.L."/>
            <person name="Calvo B."/>
            <person name="Cuomo C.A."/>
            <person name="Desjardins C.A."/>
            <person name="Berkow E.L."/>
            <person name="Castanheira M."/>
            <person name="Magobo R.E."/>
            <person name="Jabeen K."/>
            <person name="Asghar R.J."/>
            <person name="Meis J.F."/>
            <person name="Jackson B."/>
            <person name="Chiller T."/>
            <person name="Litvintseva A.P."/>
        </authorList>
    </citation>
    <scope>NUCLEOTIDE SEQUENCE [LARGE SCALE GENOMIC DNA]</scope>
    <source>
        <strain evidence="5 6">B8441</strain>
    </source>
</reference>
<dbReference type="SUPFAM" id="SSF57701">
    <property type="entry name" value="Zn2/Cys6 DNA-binding domain"/>
    <property type="match status" value="1"/>
</dbReference>
<keyword evidence="2" id="KW-0539">Nucleus</keyword>
<evidence type="ECO:0000313" key="5">
    <source>
        <dbReference type="EMBL" id="PIS49856.1"/>
    </source>
</evidence>
<dbReference type="VEuPathDB" id="FungiDB:QG37_06636"/>
<reference evidence="5" key="2">
    <citation type="submission" date="2017-11" db="EMBL/GenBank/DDBJ databases">
        <title>Candida auris genome assembly and annotation.</title>
        <authorList>
            <person name="Munoz J.F."/>
            <person name="Gade L.G."/>
            <person name="Chow N.A."/>
            <person name="Litvintseva A.P."/>
            <person name="Loparev V.N."/>
            <person name="Cuomo C.A."/>
        </authorList>
    </citation>
    <scope>NUCLEOTIDE SEQUENCE</scope>
    <source>
        <strain evidence="5">B8441</strain>
    </source>
</reference>
<evidence type="ECO:0000259" key="3">
    <source>
        <dbReference type="PROSITE" id="PS50048"/>
    </source>
</evidence>
<dbReference type="VEuPathDB" id="FungiDB:CJI96_0005130"/>
<dbReference type="OMA" id="KWMNNPV"/>
<evidence type="ECO:0000313" key="4">
    <source>
        <dbReference type="EMBL" id="KAK8439292.1"/>
    </source>
</evidence>
<gene>
    <name evidence="5" type="ORF">B9J08_004883</name>
    <name evidence="4" type="ORF">B9J08_04843</name>
</gene>
<dbReference type="InterPro" id="IPR036864">
    <property type="entry name" value="Zn2-C6_fun-type_DNA-bd_sf"/>
</dbReference>
<evidence type="ECO:0000256" key="2">
    <source>
        <dbReference type="ARBA" id="ARBA00023242"/>
    </source>
</evidence>
<dbReference type="CDD" id="cd00067">
    <property type="entry name" value="GAL4"/>
    <property type="match status" value="1"/>
</dbReference>
<dbReference type="Gene3D" id="4.10.240.10">
    <property type="entry name" value="Zn(2)-C6 fungal-type DNA-binding domain"/>
    <property type="match status" value="1"/>
</dbReference>
<feature type="domain" description="Zn(2)-C6 fungal-type" evidence="3">
    <location>
        <begin position="9"/>
        <end position="39"/>
    </location>
</feature>
<accession>A0A2H0ZGX9</accession>
<dbReference type="InterPro" id="IPR001138">
    <property type="entry name" value="Zn2Cys6_DnaBD"/>
</dbReference>
<dbReference type="VEuPathDB" id="FungiDB:CJJ07_000755"/>
<dbReference type="VEuPathDB" id="FungiDB:CJJ09_004904"/>
<dbReference type="GO" id="GO:0000981">
    <property type="term" value="F:DNA-binding transcription factor activity, RNA polymerase II-specific"/>
    <property type="evidence" value="ECO:0007669"/>
    <property type="project" value="InterPro"/>
</dbReference>
<evidence type="ECO:0000313" key="6">
    <source>
        <dbReference type="Proteomes" id="UP000230249"/>
    </source>
</evidence>
<dbReference type="EMBL" id="PEKT02000009">
    <property type="protein sequence ID" value="PIS49856.1"/>
    <property type="molecule type" value="Genomic_DNA"/>
</dbReference>
<dbReference type="SMART" id="SM00066">
    <property type="entry name" value="GAL4"/>
    <property type="match status" value="1"/>
</dbReference>
<evidence type="ECO:0000256" key="1">
    <source>
        <dbReference type="ARBA" id="ARBA00004123"/>
    </source>
</evidence>
<name>A0A2H0ZGX9_CANAR</name>
<dbReference type="VEuPathDB" id="FungiDB:B9J08_004883"/>
<dbReference type="Pfam" id="PF11951">
    <property type="entry name" value="Fungal_trans_2"/>
    <property type="match status" value="1"/>
</dbReference>
<dbReference type="AlphaFoldDB" id="A0A2H0ZGX9"/>
<dbReference type="EMBL" id="PEKT03000005">
    <property type="protein sequence ID" value="KAK8439292.1"/>
    <property type="molecule type" value="Genomic_DNA"/>
</dbReference>
<proteinExistence type="predicted"/>
<dbReference type="Proteomes" id="UP000230249">
    <property type="component" value="Unassembled WGS sequence"/>
</dbReference>
<dbReference type="GO" id="GO:0005634">
    <property type="term" value="C:nucleus"/>
    <property type="evidence" value="ECO:0007669"/>
    <property type="project" value="UniProtKB-SubCell"/>
</dbReference>
<dbReference type="GO" id="GO:0008270">
    <property type="term" value="F:zinc ion binding"/>
    <property type="evidence" value="ECO:0007669"/>
    <property type="project" value="InterPro"/>
</dbReference>
<dbReference type="PANTHER" id="PTHR37534">
    <property type="entry name" value="TRANSCRIPTIONAL ACTIVATOR PROTEIN UGA3"/>
    <property type="match status" value="1"/>
</dbReference>
<dbReference type="PROSITE" id="PS50048">
    <property type="entry name" value="ZN2_CY6_FUNGAL_2"/>
    <property type="match status" value="1"/>
</dbReference>
<comment type="caution">
    <text evidence="5">The sequence shown here is derived from an EMBL/GenBank/DDBJ whole genome shotgun (WGS) entry which is preliminary data.</text>
</comment>
<dbReference type="VEuPathDB" id="FungiDB:CJI97_004569"/>
<keyword evidence="6" id="KW-1185">Reference proteome</keyword>
<organism evidence="5">
    <name type="scientific">Candidozyma auris</name>
    <name type="common">Yeast</name>
    <name type="synonym">Candida auris</name>
    <dbReference type="NCBI Taxonomy" id="498019"/>
    <lineage>
        <taxon>Eukaryota</taxon>
        <taxon>Fungi</taxon>
        <taxon>Dikarya</taxon>
        <taxon>Ascomycota</taxon>
        <taxon>Saccharomycotina</taxon>
        <taxon>Pichiomycetes</taxon>
        <taxon>Metschnikowiaceae</taxon>
        <taxon>Candidozyma</taxon>
    </lineage>
</organism>
<reference evidence="4 6" key="3">
    <citation type="journal article" date="2018" name="Nat. Commun.">
        <title>Genomic insights into multidrug-resistance, mating and virulence in Candida auris and related emerging species.</title>
        <authorList>
            <person name="Munoz J.F."/>
            <person name="Gade L."/>
            <person name="Chow N.A."/>
            <person name="Loparev V.N."/>
            <person name="Juieng P."/>
            <person name="Berkow E.L."/>
            <person name="Farrer R.A."/>
            <person name="Litvintseva A.P."/>
            <person name="Cuomo C.A."/>
        </authorList>
    </citation>
    <scope>GENOME REANNOTATION</scope>
    <source>
        <strain evidence="4 6">B8441</strain>
    </source>
</reference>
<comment type="subcellular location">
    <subcellularLocation>
        <location evidence="1">Nucleus</location>
    </subcellularLocation>
</comment>
<dbReference type="PANTHER" id="PTHR37534:SF46">
    <property type="entry name" value="ZN(II)2CYS6 TRANSCRIPTION FACTOR (EUROFUNG)"/>
    <property type="match status" value="1"/>
</dbReference>
<dbReference type="InterPro" id="IPR021858">
    <property type="entry name" value="Fun_TF"/>
</dbReference>
<dbReference type="Pfam" id="PF00172">
    <property type="entry name" value="Zn_clus"/>
    <property type="match status" value="1"/>
</dbReference>